<organism evidence="1 2">
    <name type="scientific">Leptospira kmetyi</name>
    <dbReference type="NCBI Taxonomy" id="408139"/>
    <lineage>
        <taxon>Bacteria</taxon>
        <taxon>Pseudomonadati</taxon>
        <taxon>Spirochaetota</taxon>
        <taxon>Spirochaetia</taxon>
        <taxon>Leptospirales</taxon>
        <taxon>Leptospiraceae</taxon>
        <taxon>Leptospira</taxon>
    </lineage>
</organism>
<reference evidence="1 2" key="1">
    <citation type="submission" date="2017-07" db="EMBL/GenBank/DDBJ databases">
        <title>Leptospira spp. isolated from tropical soils.</title>
        <authorList>
            <person name="Thibeaux R."/>
            <person name="Iraola G."/>
            <person name="Ferres I."/>
            <person name="Bierque E."/>
            <person name="Girault D."/>
            <person name="Soupe-Gilbert M.-E."/>
            <person name="Picardeau M."/>
            <person name="Goarant C."/>
        </authorList>
    </citation>
    <scope>NUCLEOTIDE SEQUENCE [LARGE SCALE GENOMIC DNA]</scope>
    <source>
        <strain evidence="1 2">JW2-C-B1</strain>
    </source>
</reference>
<keyword evidence="2" id="KW-1185">Reference proteome</keyword>
<dbReference type="Proteomes" id="UP000231919">
    <property type="component" value="Unassembled WGS sequence"/>
</dbReference>
<comment type="caution">
    <text evidence="1">The sequence shown here is derived from an EMBL/GenBank/DDBJ whole genome shotgun (WGS) entry which is preliminary data.</text>
</comment>
<sequence length="101" mass="11958">MKPFLFCQQRFLSCSDKQSGLKKSRIRSCCSAEKNQSEINLKPFQCRNYYTNSNLYKSSFEIRNDPKSGILWELPHFKTGSMKSSLFRIDSQLKRLYLKMQ</sequence>
<name>A0ABX4NAN3_9LEPT</name>
<accession>A0ABX4NAN3</accession>
<proteinExistence type="predicted"/>
<evidence type="ECO:0008006" key="3">
    <source>
        <dbReference type="Google" id="ProtNLM"/>
    </source>
</evidence>
<protein>
    <recommendedName>
        <fullName evidence="3">DUF1564 family protein</fullName>
    </recommendedName>
</protein>
<evidence type="ECO:0000313" key="2">
    <source>
        <dbReference type="Proteomes" id="UP000231919"/>
    </source>
</evidence>
<gene>
    <name evidence="1" type="ORF">CH378_10060</name>
</gene>
<evidence type="ECO:0000313" key="1">
    <source>
        <dbReference type="EMBL" id="PJZ29971.1"/>
    </source>
</evidence>
<dbReference type="EMBL" id="NPDP01000015">
    <property type="protein sequence ID" value="PJZ29971.1"/>
    <property type="molecule type" value="Genomic_DNA"/>
</dbReference>